<dbReference type="FunFam" id="3.30.470.20:FF:000008">
    <property type="entry name" value="D-alanine--D-alanine ligase"/>
    <property type="match status" value="1"/>
</dbReference>
<evidence type="ECO:0000313" key="24">
    <source>
        <dbReference type="Proteomes" id="UP001165413"/>
    </source>
</evidence>
<evidence type="ECO:0000256" key="20">
    <source>
        <dbReference type="PIRSR" id="PIRSR039102-3"/>
    </source>
</evidence>
<keyword evidence="10 21" id="KW-0547">Nucleotide-binding</keyword>
<evidence type="ECO:0000256" key="7">
    <source>
        <dbReference type="ARBA" id="ARBA00022490"/>
    </source>
</evidence>
<keyword evidence="9 20" id="KW-0479">Metal-binding</keyword>
<evidence type="ECO:0000256" key="19">
    <source>
        <dbReference type="PIRSR" id="PIRSR039102-1"/>
    </source>
</evidence>
<dbReference type="InterPro" id="IPR000291">
    <property type="entry name" value="D-Ala_lig_Van_CS"/>
</dbReference>
<evidence type="ECO:0000256" key="18">
    <source>
        <dbReference type="HAMAP-Rule" id="MF_00047"/>
    </source>
</evidence>
<dbReference type="PROSITE" id="PS00843">
    <property type="entry name" value="DALA_DALA_LIGASE_1"/>
    <property type="match status" value="1"/>
</dbReference>
<evidence type="ECO:0000256" key="1">
    <source>
        <dbReference type="ARBA" id="ARBA00001936"/>
    </source>
</evidence>
<dbReference type="PROSITE" id="PS50975">
    <property type="entry name" value="ATP_GRASP"/>
    <property type="match status" value="1"/>
</dbReference>
<dbReference type="PANTHER" id="PTHR23132:SF23">
    <property type="entry name" value="D-ALANINE--D-ALANINE LIGASE B"/>
    <property type="match status" value="1"/>
</dbReference>
<dbReference type="PIRSF" id="PIRSF039102">
    <property type="entry name" value="Ddl/VanB"/>
    <property type="match status" value="1"/>
</dbReference>
<evidence type="ECO:0000256" key="15">
    <source>
        <dbReference type="ARBA" id="ARBA00023211"/>
    </source>
</evidence>
<evidence type="ECO:0000256" key="14">
    <source>
        <dbReference type="ARBA" id="ARBA00022984"/>
    </source>
</evidence>
<feature type="active site" evidence="19">
    <location>
        <position position="146"/>
    </location>
</feature>
<dbReference type="PANTHER" id="PTHR23132">
    <property type="entry name" value="D-ALANINE--D-ALANINE LIGASE"/>
    <property type="match status" value="1"/>
</dbReference>
<keyword evidence="8 18" id="KW-0436">Ligase</keyword>
<protein>
    <recommendedName>
        <fullName evidence="6 18">D-alanine--D-alanine ligase</fullName>
        <ecNumber evidence="6 18">6.3.2.4</ecNumber>
    </recommendedName>
    <alternativeName>
        <fullName evidence="18">D-Ala-D-Ala ligase</fullName>
    </alternativeName>
    <alternativeName>
        <fullName evidence="18">D-alanylalanine synthetase</fullName>
    </alternativeName>
</protein>
<reference evidence="23" key="1">
    <citation type="submission" date="2022-07" db="EMBL/GenBank/DDBJ databases">
        <title>Characterization of the Novel Bacterium Alteromonas immobilis LMIT006 and Alteromonas gregis LMIT007.</title>
        <authorList>
            <person name="Lin X."/>
        </authorList>
    </citation>
    <scope>NUCLEOTIDE SEQUENCE</scope>
    <source>
        <strain evidence="23">LMIT007</strain>
    </source>
</reference>
<evidence type="ECO:0000256" key="3">
    <source>
        <dbReference type="ARBA" id="ARBA00004496"/>
    </source>
</evidence>
<keyword evidence="13 18" id="KW-0133">Cell shape</keyword>
<keyword evidence="12 20" id="KW-0460">Magnesium</keyword>
<evidence type="ECO:0000256" key="16">
    <source>
        <dbReference type="ARBA" id="ARBA00023316"/>
    </source>
</evidence>
<evidence type="ECO:0000256" key="10">
    <source>
        <dbReference type="ARBA" id="ARBA00022741"/>
    </source>
</evidence>
<comment type="caution">
    <text evidence="23">The sequence shown here is derived from an EMBL/GenBank/DDBJ whole genome shotgun (WGS) entry which is preliminary data.</text>
</comment>
<keyword evidence="11 21" id="KW-0067">ATP-binding</keyword>
<dbReference type="NCBIfam" id="TIGR01205">
    <property type="entry name" value="D_ala_D_alaTIGR"/>
    <property type="match status" value="1"/>
</dbReference>
<keyword evidence="7 18" id="KW-0963">Cytoplasm</keyword>
<feature type="binding site" evidence="20">
    <location>
        <position position="253"/>
    </location>
    <ligand>
        <name>Mg(2+)</name>
        <dbReference type="ChEBI" id="CHEBI:18420"/>
        <label>1</label>
    </ligand>
</feature>
<dbReference type="InterPro" id="IPR011761">
    <property type="entry name" value="ATP-grasp"/>
</dbReference>
<name>A0AA42BKN4_9ALTE</name>
<comment type="catalytic activity">
    <reaction evidence="17 18">
        <text>2 D-alanine + ATP = D-alanyl-D-alanine + ADP + phosphate + H(+)</text>
        <dbReference type="Rhea" id="RHEA:11224"/>
        <dbReference type="ChEBI" id="CHEBI:15378"/>
        <dbReference type="ChEBI" id="CHEBI:30616"/>
        <dbReference type="ChEBI" id="CHEBI:43474"/>
        <dbReference type="ChEBI" id="CHEBI:57416"/>
        <dbReference type="ChEBI" id="CHEBI:57822"/>
        <dbReference type="ChEBI" id="CHEBI:456216"/>
        <dbReference type="EC" id="6.3.2.4"/>
    </reaction>
</comment>
<proteinExistence type="inferred from homology"/>
<organism evidence="23 24">
    <name type="scientific">Opacimonas viscosa</name>
    <dbReference type="NCBI Taxonomy" id="2961944"/>
    <lineage>
        <taxon>Bacteria</taxon>
        <taxon>Pseudomonadati</taxon>
        <taxon>Pseudomonadota</taxon>
        <taxon>Gammaproteobacteria</taxon>
        <taxon>Alteromonadales</taxon>
        <taxon>Alteromonadaceae</taxon>
        <taxon>Opacimonas</taxon>
    </lineage>
</organism>
<dbReference type="GO" id="GO:0008360">
    <property type="term" value="P:regulation of cell shape"/>
    <property type="evidence" value="ECO:0007669"/>
    <property type="project" value="UniProtKB-KW"/>
</dbReference>
<gene>
    <name evidence="18" type="primary">ddl</name>
    <name evidence="23" type="ORF">NLF92_03315</name>
</gene>
<evidence type="ECO:0000256" key="9">
    <source>
        <dbReference type="ARBA" id="ARBA00022723"/>
    </source>
</evidence>
<evidence type="ECO:0000256" key="11">
    <source>
        <dbReference type="ARBA" id="ARBA00022840"/>
    </source>
</evidence>
<dbReference type="RefSeq" id="WP_254098856.1">
    <property type="nucleotide sequence ID" value="NZ_JANATA010000003.1"/>
</dbReference>
<dbReference type="InterPro" id="IPR016185">
    <property type="entry name" value="PreATP-grasp_dom_sf"/>
</dbReference>
<dbReference type="EC" id="6.3.2.4" evidence="6 18"/>
<evidence type="ECO:0000313" key="23">
    <source>
        <dbReference type="EMBL" id="MCP3427973.1"/>
    </source>
</evidence>
<dbReference type="InterPro" id="IPR011095">
    <property type="entry name" value="Dala_Dala_lig_C"/>
</dbReference>
<evidence type="ECO:0000256" key="13">
    <source>
        <dbReference type="ARBA" id="ARBA00022960"/>
    </source>
</evidence>
<keyword evidence="14 18" id="KW-0573">Peptidoglycan synthesis</keyword>
<dbReference type="Proteomes" id="UP001165413">
    <property type="component" value="Unassembled WGS sequence"/>
</dbReference>
<comment type="similarity">
    <text evidence="5 18">Belongs to the D-alanine--D-alanine ligase family.</text>
</comment>
<evidence type="ECO:0000256" key="21">
    <source>
        <dbReference type="PROSITE-ProRule" id="PRU00409"/>
    </source>
</evidence>
<comment type="pathway">
    <text evidence="4 18">Cell wall biogenesis; peptidoglycan biosynthesis.</text>
</comment>
<comment type="function">
    <text evidence="2 18">Cell wall formation.</text>
</comment>
<dbReference type="GO" id="GO:0046872">
    <property type="term" value="F:metal ion binding"/>
    <property type="evidence" value="ECO:0007669"/>
    <property type="project" value="UniProtKB-KW"/>
</dbReference>
<accession>A0AA42BKN4</accession>
<dbReference type="Gene3D" id="3.30.470.20">
    <property type="entry name" value="ATP-grasp fold, B domain"/>
    <property type="match status" value="1"/>
</dbReference>
<sequence length="313" mass="33564">MIKKIAVLLGGTSAEREVSLASGTAVARALTTLQLPHIEFDTAKRQLHELVEEGVSHAFIMLHGRGGEDGTVQGALEFMEIPYTGTGVLGSALCMDKVRTKQIWQALGLPTAGYQEVRRPLELAEAKACLEQLSGQVMVKPSHEGSSIGMAKVDTAEDLVKAVATALLIDDSVLIESYINGPEYTVAILGDKALPSIKMATPNAFYDYEAKYQNSTTEYFCPSGLSAEQEVILGDLCIAAFNAASAKGWGRVDVMQNEQGEFILLEVNTVPGMTEKSLVPKAAAQAGLDFTQLVATIIQQAFQVEMQHIGSTE</sequence>
<evidence type="ECO:0000256" key="17">
    <source>
        <dbReference type="ARBA" id="ARBA00047614"/>
    </source>
</evidence>
<evidence type="ECO:0000256" key="6">
    <source>
        <dbReference type="ARBA" id="ARBA00012216"/>
    </source>
</evidence>
<feature type="domain" description="ATP-grasp" evidence="22">
    <location>
        <begin position="101"/>
        <end position="299"/>
    </location>
</feature>
<dbReference type="Pfam" id="PF01820">
    <property type="entry name" value="Dala_Dala_lig_N"/>
    <property type="match status" value="1"/>
</dbReference>
<evidence type="ECO:0000256" key="12">
    <source>
        <dbReference type="ARBA" id="ARBA00022842"/>
    </source>
</evidence>
<dbReference type="GO" id="GO:0008716">
    <property type="term" value="F:D-alanine-D-alanine ligase activity"/>
    <property type="evidence" value="ECO:0007669"/>
    <property type="project" value="UniProtKB-UniRule"/>
</dbReference>
<evidence type="ECO:0000259" key="22">
    <source>
        <dbReference type="PROSITE" id="PS50975"/>
    </source>
</evidence>
<keyword evidence="15 20" id="KW-0464">Manganese</keyword>
<evidence type="ECO:0000256" key="4">
    <source>
        <dbReference type="ARBA" id="ARBA00004752"/>
    </source>
</evidence>
<comment type="subcellular location">
    <subcellularLocation>
        <location evidence="3 18">Cytoplasm</location>
    </subcellularLocation>
</comment>
<feature type="active site" evidence="19">
    <location>
        <position position="277"/>
    </location>
</feature>
<keyword evidence="24" id="KW-1185">Reference proteome</keyword>
<dbReference type="EMBL" id="JANATA010000003">
    <property type="protein sequence ID" value="MCP3427973.1"/>
    <property type="molecule type" value="Genomic_DNA"/>
</dbReference>
<evidence type="ECO:0000256" key="8">
    <source>
        <dbReference type="ARBA" id="ARBA00022598"/>
    </source>
</evidence>
<dbReference type="Gene3D" id="3.40.50.20">
    <property type="match status" value="1"/>
</dbReference>
<dbReference type="Pfam" id="PF07478">
    <property type="entry name" value="Dala_Dala_lig_C"/>
    <property type="match status" value="1"/>
</dbReference>
<dbReference type="Gene3D" id="3.30.1490.20">
    <property type="entry name" value="ATP-grasp fold, A domain"/>
    <property type="match status" value="1"/>
</dbReference>
<dbReference type="HAMAP" id="MF_00047">
    <property type="entry name" value="Dala_Dala_lig"/>
    <property type="match status" value="1"/>
</dbReference>
<keyword evidence="16 18" id="KW-0961">Cell wall biogenesis/degradation</keyword>
<dbReference type="PROSITE" id="PS00844">
    <property type="entry name" value="DALA_DALA_LIGASE_2"/>
    <property type="match status" value="1"/>
</dbReference>
<dbReference type="InterPro" id="IPR011127">
    <property type="entry name" value="Dala_Dala_lig_N"/>
</dbReference>
<comment type="cofactor">
    <cofactor evidence="1">
        <name>Mn(2+)</name>
        <dbReference type="ChEBI" id="CHEBI:29035"/>
    </cofactor>
</comment>
<dbReference type="NCBIfam" id="NF002378">
    <property type="entry name" value="PRK01372.1"/>
    <property type="match status" value="1"/>
</dbReference>
<dbReference type="SUPFAM" id="SSF52440">
    <property type="entry name" value="PreATP-grasp domain"/>
    <property type="match status" value="1"/>
</dbReference>
<dbReference type="InterPro" id="IPR013815">
    <property type="entry name" value="ATP_grasp_subdomain_1"/>
</dbReference>
<feature type="binding site" evidence="20">
    <location>
        <position position="266"/>
    </location>
    <ligand>
        <name>Mg(2+)</name>
        <dbReference type="ChEBI" id="CHEBI:18420"/>
        <label>1</label>
    </ligand>
</feature>
<feature type="binding site" evidence="20">
    <location>
        <position position="266"/>
    </location>
    <ligand>
        <name>Mg(2+)</name>
        <dbReference type="ChEBI" id="CHEBI:18420"/>
        <label>2</label>
    </ligand>
</feature>
<dbReference type="AlphaFoldDB" id="A0AA42BKN4"/>
<dbReference type="GO" id="GO:0009252">
    <property type="term" value="P:peptidoglycan biosynthetic process"/>
    <property type="evidence" value="ECO:0007669"/>
    <property type="project" value="UniProtKB-UniRule"/>
</dbReference>
<dbReference type="GO" id="GO:0005829">
    <property type="term" value="C:cytosol"/>
    <property type="evidence" value="ECO:0007669"/>
    <property type="project" value="TreeGrafter"/>
</dbReference>
<dbReference type="InterPro" id="IPR005905">
    <property type="entry name" value="D_ala_D_ala"/>
</dbReference>
<dbReference type="GO" id="GO:0005524">
    <property type="term" value="F:ATP binding"/>
    <property type="evidence" value="ECO:0007669"/>
    <property type="project" value="UniProtKB-UniRule"/>
</dbReference>
<feature type="active site" evidence="19">
    <location>
        <position position="15"/>
    </location>
</feature>
<evidence type="ECO:0000256" key="5">
    <source>
        <dbReference type="ARBA" id="ARBA00010871"/>
    </source>
</evidence>
<feature type="binding site" evidence="20">
    <location>
        <position position="268"/>
    </location>
    <ligand>
        <name>Mg(2+)</name>
        <dbReference type="ChEBI" id="CHEBI:18420"/>
        <label>2</label>
    </ligand>
</feature>
<dbReference type="SUPFAM" id="SSF56059">
    <property type="entry name" value="Glutathione synthetase ATP-binding domain-like"/>
    <property type="match status" value="1"/>
</dbReference>
<evidence type="ECO:0000256" key="2">
    <source>
        <dbReference type="ARBA" id="ARBA00003921"/>
    </source>
</evidence>
<comment type="cofactor">
    <cofactor evidence="20">
        <name>Mg(2+)</name>
        <dbReference type="ChEBI" id="CHEBI:18420"/>
    </cofactor>
    <cofactor evidence="20">
        <name>Mn(2+)</name>
        <dbReference type="ChEBI" id="CHEBI:29035"/>
    </cofactor>
    <text evidence="20">Binds 2 magnesium or manganese ions per subunit.</text>
</comment>
<dbReference type="GO" id="GO:0071555">
    <property type="term" value="P:cell wall organization"/>
    <property type="evidence" value="ECO:0007669"/>
    <property type="project" value="UniProtKB-KW"/>
</dbReference>